<dbReference type="Pfam" id="PF18276">
    <property type="entry name" value="TcA_TcB_BD"/>
    <property type="match status" value="1"/>
</dbReference>
<dbReference type="Proteomes" id="UP001060919">
    <property type="component" value="Chromosome"/>
</dbReference>
<name>A0A915YF20_9BACT</name>
<dbReference type="InterPro" id="IPR046839">
    <property type="entry name" value="ABC_toxin_N"/>
</dbReference>
<keyword evidence="1" id="KW-0843">Virulence</keyword>
<feature type="domain" description="Tc toxin complex TcA C-terminal TcB-binding" evidence="4">
    <location>
        <begin position="2701"/>
        <end position="2983"/>
    </location>
</feature>
<evidence type="ECO:0000259" key="4">
    <source>
        <dbReference type="Pfam" id="PF18276"/>
    </source>
</evidence>
<feature type="coiled-coil region" evidence="2">
    <location>
        <begin position="2689"/>
        <end position="2737"/>
    </location>
</feature>
<accession>A0A915YF20</accession>
<feature type="coiled-coil region" evidence="2">
    <location>
        <begin position="2551"/>
        <end position="2578"/>
    </location>
</feature>
<gene>
    <name evidence="7" type="ORF">AsAng_0026570</name>
</gene>
<evidence type="ECO:0000259" key="5">
    <source>
        <dbReference type="Pfam" id="PF18413"/>
    </source>
</evidence>
<keyword evidence="2" id="KW-0175">Coiled coil</keyword>
<dbReference type="KEGG" id="aup:AsAng_0026570"/>
<evidence type="ECO:0000259" key="6">
    <source>
        <dbReference type="Pfam" id="PF20220"/>
    </source>
</evidence>
<protein>
    <submittedName>
        <fullName evidence="7">Neuraminidase-like domain-containing protein</fullName>
    </submittedName>
</protein>
<evidence type="ECO:0000256" key="2">
    <source>
        <dbReference type="SAM" id="Coils"/>
    </source>
</evidence>
<keyword evidence="8" id="KW-1185">Reference proteome</keyword>
<dbReference type="EMBL" id="AP026867">
    <property type="protein sequence ID" value="BDS11942.1"/>
    <property type="molecule type" value="Genomic_DNA"/>
</dbReference>
<evidence type="ECO:0000313" key="7">
    <source>
        <dbReference type="EMBL" id="BDS11942.1"/>
    </source>
</evidence>
<evidence type="ECO:0000313" key="8">
    <source>
        <dbReference type="Proteomes" id="UP001060919"/>
    </source>
</evidence>
<dbReference type="RefSeq" id="WP_264793075.1">
    <property type="nucleotide sequence ID" value="NZ_AP026867.1"/>
</dbReference>
<evidence type="ECO:0000256" key="3">
    <source>
        <dbReference type="SAM" id="MobiDB-lite"/>
    </source>
</evidence>
<dbReference type="InterPro" id="IPR040840">
    <property type="entry name" value="TcA_TcB_BD"/>
</dbReference>
<sequence>MQTIPLDFDIQNLEHIKNLVEVLGYIRGEVFNVKTDEKGVLPEAIKSYLEQLQEQHKLEISGVVDQATISLINNLYEDKIQQEALNSTKELSNNSYQVRGTIRNAYWENIPNASVKVFEKLLRNKEVLLGEATTTENGTYEVNYEVPIDAKTTQPKETFHLVVKRYDKEGQELEHLTFFNATAVVWANFTEGEQPYLGSSDFEEKVEKLNCFLDGMPIAEIQESEEHQDVTHLYKTTGIRGHHIMQLVLAHRVADSLKSYAYLTADVIYSFIVQGLPASLPSYLLSDELSEWEPWMTTLVEQTSISLLLTAKELQDQALSIAVEHNMLLITTTNKLNQVKAELQAARNEMALTKPLIANKMTLGEILGAITLTGEEQLAIVDAFAKRPEFSPAFIAALEENGAVTTKTAEALTKEYQLSTLANYSEPLILQLKAQFTTAEALEGTSSKEGAAAPILKVSDFAKWSEQHWESFLGDQESLIPQMKTTAESFAPDVATIAATKRTANHQLNKIDELEVLADNYPNLNLKENHLDSFIKNNNLELEKQTIEELKTVQRIQRIAPNSNAAAILLDNGIHSAHQAQQLGTQGLMPLFGASPSGSGTATQVANAANHMVALTTGLQATYGNAFNNVSPHALINLTTNNPVINDTIEGIPDLENLFGANDYCTCEHCRSVYSPAAYLTDVLHWLGQRSAVSPYANAKAALLARRPDLEYIDLNCKNTNTPLPYIDLVCEVLEQAISEDPAYVTRNTTWKAAELRAMPEYVQEAVYDELANLTKPYASYNAFNLWQSEAHLYLETLGVSYHQLIDVLQKDATEDFGKACAYFKIPTKEAIAITVPLTDVSQLPWTPNAGTGRNVKTFLDDHQLSYKQLIELLQGRFINPTGSITINRPVNSCGLSGQEIMGLGQHEVDRIWRFLRLWKYTNWELWELDLVIVDPKVGVNDLTAANFVAIYEFHQLQQQLDWSVDKCLALYGAINIHERLDASNKAIKSLYEQIYLNPLLNPALKSQFEVSTVGTATGNINTADPELMAYIAMAVGADRDTVVAIIEQHAGAGFSHLFVLSAIYKQVSLAQYLDITVAELMGTVALTQTNPFLNVASSIAFLREFTTIQQSGMTVGSIHYLLKSDALQSYVSNNQINTWQTALNDDLQTAYDALFVSNDTYDLVLERQLPKIGYFEDAAVLTQMIDLVLKQTWTGSATDRDAFVDAAFSAWAPEDYINSLKQQLALPVPSSLADIQTEQNIRVKMVYNILHWHINRVLIVEFIAQTFSVSEEIAAYFLDLEHPNTANSASLMRNLFGYSMSNVSFVPLTIFEAYYFFHKTAFIVNQWDLSLQELKGFVTYKTAMNTLDFEQLPINNSLSNLSYSSWRNTWKFVQFSRQFGANDTSRLFDILPLAVSGLNADLVTIQELLSDWTGLDLTALKVVHSHFTFGANGTRYQTVETYDQLQQAVGLLTMLPANHNDVLEWRKMNIATFKTTHHQIKNALNAKLDASAWLKTQQRIQDFVRIEKRDALIAYAMKYDAAGNVVQRSVEDLFNYYLIDPKMSACQLTSRIKQAISSTQLFVQRCQLSLEPMSVLIDNQTIKQWSQWKWIQNYRVWEANRKVFLYPENWIEPALRDDKSEFFKAFEDELLQSEITHDNVEKVFTNYLLKVHEVANMDMMGMCKSVENEREVVHVLARTKEHPSTYYYRRQKDKIWTAWEKVEVDIKGDHAVPYVYNNRVHIFWLEILEKPQKQEKLPAVKEKSDGASFSPEATHYKEIQLAWTVLKEEGWIPKKVSKRKLIHPWPRPHYSLHLRPRGKNEDLWLDIYVSTSLEFNDTYFHNQFNEKYEYLTDTRFNETVKPFHSASFVFDGFVRQVKLYGIDGEYWFVNVLVSPIYHTVTLLDARGSVYIDKIDWLNKRYITNYGSYSWPTNDGNNQDPLNSKIRATPDWNTDYFTPVVRGAFTENGLSKISVWDPGSGWTSMTRQELNNFLANRNKNVNYPRPEKTISIPSNKRTKMGGTPNTNLTKAAKLEHSDSYNYIYSSFGEEGRLLARMTDEERSHELEYPDTLHFEYNYLTGNKIDNPNHEHLILFKDAATRELLLEKATAKFKVFYPMEETQEGRKRIRQALYQDELRTFYLNYEENQADRSGLSLAYSYYPMYHPYTRAFIGSLNSGGVDSLLSRTTQMDQDNGFRFMDVYRPTANVSQYITNEDVVDFSLKGTYSIYNWETFFHIPLLIATELSKNQRFEEAMRWFHFIFNPTDTDQDPTQASPTSHFWITKPFYKHQQGDYQAAQIQNLLNNTGNSEVIKAINIWKDNPFKPHLIARYRPVAFQKTVVMKYIDNLIAWGDQLFRRDTMESINQASLMYIFAYEILGKRPEEVTPLQTAEQNYQELSISGLDSFSNTDLEIILEGLVSWNSSSVSIYNPLDDEFFQPKVPVLRTKYFCIPKNDKLLGYWDLVEDRLFKIRHCMNIDGVVRQLPLFAPPIDPALLVNATANGVDLNSVISDLSSPRSNYKYRTLSRLAIQFCGEVKSLGQSLLSALQAKDSEGMALLQSANGLKLLDAMVSLKKLQIEEAKENIQSLELSKASALYRKDFYANREFMIQEENLSLELGRSSIGLDIASTVLSNIASGTAFIPDFEFGSSGIAASPVAVVTFGGTQISKSLSITASAIAGISGVVQKEAGLASQKGGYKRRQEEWDLQLELANKESEQIDKQLAAAKIRLALAEKDLDNHQLQIENAKSEEEYLKTKYTNKELYSWMASQLSTIYFQAYQLAFDMAKRAEKSMRYELALPNTSLPFIQFGYWDSLKKGLLSGDKLMLAINKMEAAYVEQNKRNYELTKQISLRQLTPSALLTLKLTGTCEIEIPEWWFDMDYPGHFMRRIKAVSVSIPCIVGPHTNVACTLSMTRSTVRSSAIISNTYEHEDNYEVSYGMSESVAISNAQNDSGVFELNFNDERYLPFEGAGVISRWSLSLPEIQQFDYRSISDVVLTIRYCAKEGGAALQGAAFDHTKTVLNRLNAMNQPTILMSLKQEFGTAWHRFVSPPTGVTSHELNFELQSQHYPFFTKFGSNREITTFSLYVLSKDGTAINYDLDVLPVGGTAVNVTGATGNKAALAVNPSPNDGIGGWNLTLNHTAPTNALNVEDIEDIVLAIAYKVEL</sequence>
<organism evidence="7 8">
    <name type="scientific">Aureispira anguillae</name>
    <dbReference type="NCBI Taxonomy" id="2864201"/>
    <lineage>
        <taxon>Bacteria</taxon>
        <taxon>Pseudomonadati</taxon>
        <taxon>Bacteroidota</taxon>
        <taxon>Saprospiria</taxon>
        <taxon>Saprospirales</taxon>
        <taxon>Saprospiraceae</taxon>
        <taxon>Aureispira</taxon>
    </lineage>
</organism>
<dbReference type="InterPro" id="IPR041079">
    <property type="entry name" value="Neuraminidase-like"/>
</dbReference>
<feature type="domain" description="ABC toxin N-terminal" evidence="6">
    <location>
        <begin position="1505"/>
        <end position="1628"/>
    </location>
</feature>
<dbReference type="Pfam" id="PF18413">
    <property type="entry name" value="Neuraminidase"/>
    <property type="match status" value="1"/>
</dbReference>
<dbReference type="Pfam" id="PF03538">
    <property type="entry name" value="VRP1"/>
    <property type="match status" value="1"/>
</dbReference>
<feature type="domain" description="Neuraminidase-like" evidence="5">
    <location>
        <begin position="1665"/>
        <end position="1781"/>
    </location>
</feature>
<evidence type="ECO:0000256" key="1">
    <source>
        <dbReference type="ARBA" id="ARBA00023026"/>
    </source>
</evidence>
<reference evidence="7" key="1">
    <citation type="submission" date="2022-09" db="EMBL/GenBank/DDBJ databases">
        <title>Aureispira anguillicida sp. nov., isolated from Leptocephalus of Japanese eel Anguilla japonica.</title>
        <authorList>
            <person name="Yuasa K."/>
            <person name="Mekata T."/>
            <person name="Ikunari K."/>
        </authorList>
    </citation>
    <scope>NUCLEOTIDE SEQUENCE</scope>
    <source>
        <strain evidence="7">EL160426</strain>
    </source>
</reference>
<feature type="region of interest" description="Disordered" evidence="3">
    <location>
        <begin position="1984"/>
        <end position="2004"/>
    </location>
</feature>
<dbReference type="InterPro" id="IPR018003">
    <property type="entry name" value="Insecticidal_toxin/plasmid_vir"/>
</dbReference>
<proteinExistence type="predicted"/>
<dbReference type="Pfam" id="PF20220">
    <property type="entry name" value="ABC_toxin_N"/>
    <property type="match status" value="1"/>
</dbReference>